<dbReference type="Pfam" id="PF08460">
    <property type="entry name" value="SH3_5"/>
    <property type="match status" value="1"/>
</dbReference>
<keyword evidence="3" id="KW-0378">Hydrolase</keyword>
<dbReference type="EMBL" id="VULQ01000006">
    <property type="protein sequence ID" value="MSS78018.1"/>
    <property type="molecule type" value="Genomic_DNA"/>
</dbReference>
<dbReference type="Pfam" id="PF05382">
    <property type="entry name" value="Amidase_5"/>
    <property type="match status" value="1"/>
</dbReference>
<reference evidence="6 7" key="1">
    <citation type="submission" date="2019-08" db="EMBL/GenBank/DDBJ databases">
        <title>In-depth cultivation of the pig gut microbiome towards novel bacterial diversity and tailored functional studies.</title>
        <authorList>
            <person name="Wylensek D."/>
            <person name="Hitch T.C.A."/>
            <person name="Clavel T."/>
        </authorList>
    </citation>
    <scope>NUCLEOTIDE SEQUENCE [LARGE SCALE GENOMIC DNA]</scope>
    <source>
        <strain evidence="6 7">WCA-380-WT-2B</strain>
    </source>
</reference>
<name>A0A6N7VEY6_9FIRM</name>
<keyword evidence="4" id="KW-0788">Thiol protease</keyword>
<feature type="domain" description="NlpC/P60" evidence="5">
    <location>
        <begin position="1"/>
        <end position="141"/>
    </location>
</feature>
<evidence type="ECO:0000256" key="2">
    <source>
        <dbReference type="ARBA" id="ARBA00022670"/>
    </source>
</evidence>
<dbReference type="RefSeq" id="WP_154540729.1">
    <property type="nucleotide sequence ID" value="NZ_VULQ01000006.1"/>
</dbReference>
<evidence type="ECO:0000259" key="5">
    <source>
        <dbReference type="PROSITE" id="PS51935"/>
    </source>
</evidence>
<dbReference type="GO" id="GO:0008234">
    <property type="term" value="F:cysteine-type peptidase activity"/>
    <property type="evidence" value="ECO:0007669"/>
    <property type="project" value="UniProtKB-KW"/>
</dbReference>
<dbReference type="InterPro" id="IPR008044">
    <property type="entry name" value="Phage_lysin"/>
</dbReference>
<dbReference type="Gene3D" id="3.90.1720.10">
    <property type="entry name" value="endopeptidase domain like (from Nostoc punctiforme)"/>
    <property type="match status" value="1"/>
</dbReference>
<dbReference type="SUPFAM" id="SSF54001">
    <property type="entry name" value="Cysteine proteinases"/>
    <property type="match status" value="1"/>
</dbReference>
<dbReference type="Proteomes" id="UP000441925">
    <property type="component" value="Unassembled WGS sequence"/>
</dbReference>
<evidence type="ECO:0000313" key="6">
    <source>
        <dbReference type="EMBL" id="MSS78018.1"/>
    </source>
</evidence>
<dbReference type="SMART" id="SM00287">
    <property type="entry name" value="SH3b"/>
    <property type="match status" value="1"/>
</dbReference>
<dbReference type="GO" id="GO:0006508">
    <property type="term" value="P:proteolysis"/>
    <property type="evidence" value="ECO:0007669"/>
    <property type="project" value="UniProtKB-KW"/>
</dbReference>
<protein>
    <submittedName>
        <fullName evidence="6">Lysin</fullName>
    </submittedName>
</protein>
<sequence length="231" mass="26489">MASVEKMISYAISKWHKVGYSMGPKRLGPNFLDCSSFVYYALIAGGFLAKNHPIGNTETLFKLNGTVLEEVYDYKNVRRGDIFIRGYEGYSSGAYGHTGIFLEKDKIIHCNASNNTVTINGCDSYISSFLRRKRSANERYFRPVIRGINFSKAFKVKDEKWRGICQADCNVRAKPSTSSQIVALYKKGDVIYYDEVWEGGGYRWISYIGYSGKRRFVAYRDMNFNSWISFK</sequence>
<evidence type="ECO:0000256" key="1">
    <source>
        <dbReference type="ARBA" id="ARBA00007074"/>
    </source>
</evidence>
<dbReference type="AlphaFoldDB" id="A0A6N7VEY6"/>
<comment type="similarity">
    <text evidence="1">Belongs to the peptidase C40 family.</text>
</comment>
<keyword evidence="2" id="KW-0645">Protease</keyword>
<dbReference type="InterPro" id="IPR038765">
    <property type="entry name" value="Papain-like_cys_pep_sf"/>
</dbReference>
<dbReference type="InterPro" id="IPR003646">
    <property type="entry name" value="SH3-like_bac-type"/>
</dbReference>
<accession>A0A6N7VEY6</accession>
<gene>
    <name evidence="6" type="ORF">FYJ26_06235</name>
</gene>
<keyword evidence="7" id="KW-1185">Reference proteome</keyword>
<evidence type="ECO:0000256" key="3">
    <source>
        <dbReference type="ARBA" id="ARBA00022801"/>
    </source>
</evidence>
<dbReference type="InterPro" id="IPR000064">
    <property type="entry name" value="NLP_P60_dom"/>
</dbReference>
<proteinExistence type="inferred from homology"/>
<dbReference type="Gene3D" id="2.30.30.40">
    <property type="entry name" value="SH3 Domains"/>
    <property type="match status" value="1"/>
</dbReference>
<organism evidence="6 7">
    <name type="scientific">Anaerococcus porci</name>
    <dbReference type="NCBI Taxonomy" id="2652269"/>
    <lineage>
        <taxon>Bacteria</taxon>
        <taxon>Bacillati</taxon>
        <taxon>Bacillota</taxon>
        <taxon>Tissierellia</taxon>
        <taxon>Tissierellales</taxon>
        <taxon>Peptoniphilaceae</taxon>
        <taxon>Anaerococcus</taxon>
    </lineage>
</organism>
<dbReference type="PROSITE" id="PS51935">
    <property type="entry name" value="NLPC_P60"/>
    <property type="match status" value="1"/>
</dbReference>
<evidence type="ECO:0000313" key="7">
    <source>
        <dbReference type="Proteomes" id="UP000441925"/>
    </source>
</evidence>
<comment type="caution">
    <text evidence="6">The sequence shown here is derived from an EMBL/GenBank/DDBJ whole genome shotgun (WGS) entry which is preliminary data.</text>
</comment>
<evidence type="ECO:0000256" key="4">
    <source>
        <dbReference type="ARBA" id="ARBA00022807"/>
    </source>
</evidence>